<protein>
    <submittedName>
        <fullName evidence="2">Uncharacterized protein</fullName>
    </submittedName>
</protein>
<comment type="caution">
    <text evidence="2">The sequence shown here is derived from an EMBL/GenBank/DDBJ whole genome shotgun (WGS) entry which is preliminary data.</text>
</comment>
<accession>A0A8T0G5C5</accession>
<keyword evidence="3" id="KW-1185">Reference proteome</keyword>
<organism evidence="2 3">
    <name type="scientific">Ceratodon purpureus</name>
    <name type="common">Fire moss</name>
    <name type="synonym">Dicranum purpureum</name>
    <dbReference type="NCBI Taxonomy" id="3225"/>
    <lineage>
        <taxon>Eukaryota</taxon>
        <taxon>Viridiplantae</taxon>
        <taxon>Streptophyta</taxon>
        <taxon>Embryophyta</taxon>
        <taxon>Bryophyta</taxon>
        <taxon>Bryophytina</taxon>
        <taxon>Bryopsida</taxon>
        <taxon>Dicranidae</taxon>
        <taxon>Pseudoditrichales</taxon>
        <taxon>Ditrichaceae</taxon>
        <taxon>Ceratodon</taxon>
    </lineage>
</organism>
<evidence type="ECO:0000313" key="3">
    <source>
        <dbReference type="Proteomes" id="UP000822688"/>
    </source>
</evidence>
<proteinExistence type="predicted"/>
<evidence type="ECO:0000313" key="2">
    <source>
        <dbReference type="EMBL" id="KAG0553654.1"/>
    </source>
</evidence>
<name>A0A8T0G5C5_CERPU</name>
<sequence>AQQSELLVQVEPAQNSSWRTRFCERFLKPQFYRQIPCPVHHVTRSASLKTRSNNETIPTATTRMDTPTLTPSWMDQSINHSINPSRRLQLAMLLQPLPGYSDDTKN</sequence>
<dbReference type="EMBL" id="CM026433">
    <property type="protein sequence ID" value="KAG0553654.1"/>
    <property type="molecule type" value="Genomic_DNA"/>
</dbReference>
<reference evidence="2" key="1">
    <citation type="submission" date="2020-06" db="EMBL/GenBank/DDBJ databases">
        <title>WGS assembly of Ceratodon purpureus strain R40.</title>
        <authorList>
            <person name="Carey S.B."/>
            <person name="Jenkins J."/>
            <person name="Shu S."/>
            <person name="Lovell J.T."/>
            <person name="Sreedasyam A."/>
            <person name="Maumus F."/>
            <person name="Tiley G.P."/>
            <person name="Fernandez-Pozo N."/>
            <person name="Barry K."/>
            <person name="Chen C."/>
            <person name="Wang M."/>
            <person name="Lipzen A."/>
            <person name="Daum C."/>
            <person name="Saski C.A."/>
            <person name="Payton A.C."/>
            <person name="Mcbreen J.C."/>
            <person name="Conrad R.E."/>
            <person name="Kollar L.M."/>
            <person name="Olsson S."/>
            <person name="Huttunen S."/>
            <person name="Landis J.B."/>
            <person name="Wickett N.J."/>
            <person name="Johnson M.G."/>
            <person name="Rensing S.A."/>
            <person name="Grimwood J."/>
            <person name="Schmutz J."/>
            <person name="Mcdaniel S.F."/>
        </authorList>
    </citation>
    <scope>NUCLEOTIDE SEQUENCE</scope>
    <source>
        <strain evidence="2">R40</strain>
    </source>
</reference>
<feature type="region of interest" description="Disordered" evidence="1">
    <location>
        <begin position="49"/>
        <end position="68"/>
    </location>
</feature>
<gene>
    <name evidence="2" type="ORF">KC19_12G028300</name>
</gene>
<feature type="non-terminal residue" evidence="2">
    <location>
        <position position="1"/>
    </location>
</feature>
<evidence type="ECO:0000256" key="1">
    <source>
        <dbReference type="SAM" id="MobiDB-lite"/>
    </source>
</evidence>
<dbReference type="AlphaFoldDB" id="A0A8T0G5C5"/>
<dbReference type="Proteomes" id="UP000822688">
    <property type="component" value="Chromosome 12"/>
</dbReference>